<organism evidence="1">
    <name type="scientific">Anguilla anguilla</name>
    <name type="common">European freshwater eel</name>
    <name type="synonym">Muraena anguilla</name>
    <dbReference type="NCBI Taxonomy" id="7936"/>
    <lineage>
        <taxon>Eukaryota</taxon>
        <taxon>Metazoa</taxon>
        <taxon>Chordata</taxon>
        <taxon>Craniata</taxon>
        <taxon>Vertebrata</taxon>
        <taxon>Euteleostomi</taxon>
        <taxon>Actinopterygii</taxon>
        <taxon>Neopterygii</taxon>
        <taxon>Teleostei</taxon>
        <taxon>Anguilliformes</taxon>
        <taxon>Anguillidae</taxon>
        <taxon>Anguilla</taxon>
    </lineage>
</organism>
<reference evidence="1" key="1">
    <citation type="submission" date="2014-11" db="EMBL/GenBank/DDBJ databases">
        <authorList>
            <person name="Amaro Gonzalez C."/>
        </authorList>
    </citation>
    <scope>NUCLEOTIDE SEQUENCE</scope>
</reference>
<proteinExistence type="predicted"/>
<sequence length="23" mass="2738">MRVKYIPFPQVSKCHCLPFSLPF</sequence>
<evidence type="ECO:0000313" key="1">
    <source>
        <dbReference type="EMBL" id="JAH73958.1"/>
    </source>
</evidence>
<reference evidence="1" key="2">
    <citation type="journal article" date="2015" name="Fish Shellfish Immunol.">
        <title>Early steps in the European eel (Anguilla anguilla)-Vibrio vulnificus interaction in the gills: Role of the RtxA13 toxin.</title>
        <authorList>
            <person name="Callol A."/>
            <person name="Pajuelo D."/>
            <person name="Ebbesson L."/>
            <person name="Teles M."/>
            <person name="MacKenzie S."/>
            <person name="Amaro C."/>
        </authorList>
    </citation>
    <scope>NUCLEOTIDE SEQUENCE</scope>
</reference>
<dbReference type="EMBL" id="GBXM01034619">
    <property type="protein sequence ID" value="JAH73958.1"/>
    <property type="molecule type" value="Transcribed_RNA"/>
</dbReference>
<accession>A0A0E9V9R3</accession>
<name>A0A0E9V9R3_ANGAN</name>
<protein>
    <submittedName>
        <fullName evidence="1">Uncharacterized protein</fullName>
    </submittedName>
</protein>
<dbReference type="AlphaFoldDB" id="A0A0E9V9R3"/>